<sequence>MPALGLHHGRGEREVDKIPARVAAGYKACCWGDRRAAVVKTTPRSSVLARFRLAHSHWSACVVGGAQRADVRSPRHLAAATAGSDREAFYETHRPASAAIHQKEPDRPHPFSKCTVAKQLASPTKQAEVWDRPHTGQQKQA</sequence>
<proteinExistence type="predicted"/>
<reference evidence="2" key="1">
    <citation type="journal article" date="2023" name="Science">
        <title>Genome structures resolve the early diversification of teleost fishes.</title>
        <authorList>
            <person name="Parey E."/>
            <person name="Louis A."/>
            <person name="Montfort J."/>
            <person name="Bouchez O."/>
            <person name="Roques C."/>
            <person name="Iampietro C."/>
            <person name="Lluch J."/>
            <person name="Castinel A."/>
            <person name="Donnadieu C."/>
            <person name="Desvignes T."/>
            <person name="Floi Bucao C."/>
            <person name="Jouanno E."/>
            <person name="Wen M."/>
            <person name="Mejri S."/>
            <person name="Dirks R."/>
            <person name="Jansen H."/>
            <person name="Henkel C."/>
            <person name="Chen W.J."/>
            <person name="Zahm M."/>
            <person name="Cabau C."/>
            <person name="Klopp C."/>
            <person name="Thompson A.W."/>
            <person name="Robinson-Rechavi M."/>
            <person name="Braasch I."/>
            <person name="Lecointre G."/>
            <person name="Bobe J."/>
            <person name="Postlethwait J.H."/>
            <person name="Berthelot C."/>
            <person name="Roest Crollius H."/>
            <person name="Guiguen Y."/>
        </authorList>
    </citation>
    <scope>NUCLEOTIDE SEQUENCE</scope>
    <source>
        <strain evidence="2">NC1722</strain>
    </source>
</reference>
<accession>A0AAD7WP68</accession>
<name>A0AAD7WP68_9TELE</name>
<dbReference type="Proteomes" id="UP001221898">
    <property type="component" value="Unassembled WGS sequence"/>
</dbReference>
<evidence type="ECO:0000313" key="3">
    <source>
        <dbReference type="Proteomes" id="UP001221898"/>
    </source>
</evidence>
<dbReference type="EMBL" id="JAINUG010000054">
    <property type="protein sequence ID" value="KAJ8404306.1"/>
    <property type="molecule type" value="Genomic_DNA"/>
</dbReference>
<protein>
    <submittedName>
        <fullName evidence="2">Uncharacterized protein</fullName>
    </submittedName>
</protein>
<evidence type="ECO:0000313" key="2">
    <source>
        <dbReference type="EMBL" id="KAJ8404306.1"/>
    </source>
</evidence>
<comment type="caution">
    <text evidence="2">The sequence shown here is derived from an EMBL/GenBank/DDBJ whole genome shotgun (WGS) entry which is preliminary data.</text>
</comment>
<gene>
    <name evidence="2" type="ORF">AAFF_G00340790</name>
</gene>
<evidence type="ECO:0000256" key="1">
    <source>
        <dbReference type="SAM" id="MobiDB-lite"/>
    </source>
</evidence>
<keyword evidence="3" id="KW-1185">Reference proteome</keyword>
<dbReference type="AlphaFoldDB" id="A0AAD7WP68"/>
<organism evidence="2 3">
    <name type="scientific">Aldrovandia affinis</name>
    <dbReference type="NCBI Taxonomy" id="143900"/>
    <lineage>
        <taxon>Eukaryota</taxon>
        <taxon>Metazoa</taxon>
        <taxon>Chordata</taxon>
        <taxon>Craniata</taxon>
        <taxon>Vertebrata</taxon>
        <taxon>Euteleostomi</taxon>
        <taxon>Actinopterygii</taxon>
        <taxon>Neopterygii</taxon>
        <taxon>Teleostei</taxon>
        <taxon>Notacanthiformes</taxon>
        <taxon>Halosauridae</taxon>
        <taxon>Aldrovandia</taxon>
    </lineage>
</organism>
<feature type="region of interest" description="Disordered" evidence="1">
    <location>
        <begin position="118"/>
        <end position="141"/>
    </location>
</feature>